<feature type="region of interest" description="Disordered" evidence="1">
    <location>
        <begin position="254"/>
        <end position="338"/>
    </location>
</feature>
<protein>
    <recommendedName>
        <fullName evidence="2">DUF7053 domain-containing protein</fullName>
    </recommendedName>
</protein>
<feature type="region of interest" description="Disordered" evidence="1">
    <location>
        <begin position="173"/>
        <end position="241"/>
    </location>
</feature>
<evidence type="ECO:0000313" key="3">
    <source>
        <dbReference type="EMBL" id="KZL86607.1"/>
    </source>
</evidence>
<dbReference type="AlphaFoldDB" id="A0A162P2P8"/>
<dbReference type="InterPro" id="IPR055481">
    <property type="entry name" value="DUF7053"/>
</dbReference>
<evidence type="ECO:0000256" key="1">
    <source>
        <dbReference type="SAM" id="MobiDB-lite"/>
    </source>
</evidence>
<dbReference type="STRING" id="1573173.A0A162P2P8"/>
<dbReference type="EMBL" id="LFIW01000407">
    <property type="protein sequence ID" value="KZL86607.1"/>
    <property type="molecule type" value="Genomic_DNA"/>
</dbReference>
<feature type="domain" description="DUF7053" evidence="2">
    <location>
        <begin position="2"/>
        <end position="171"/>
    </location>
</feature>
<dbReference type="PANTHER" id="PTHR38117">
    <property type="entry name" value="NACHT AND WD40 DOMAIN PROTEIN"/>
    <property type="match status" value="1"/>
</dbReference>
<proteinExistence type="predicted"/>
<dbReference type="OrthoDB" id="3246050at2759"/>
<dbReference type="Proteomes" id="UP000076584">
    <property type="component" value="Unassembled WGS sequence"/>
</dbReference>
<keyword evidence="4" id="KW-1185">Reference proteome</keyword>
<feature type="compositionally biased region" description="Polar residues" evidence="1">
    <location>
        <begin position="272"/>
        <end position="294"/>
    </location>
</feature>
<name>A0A162P2P8_COLIC</name>
<evidence type="ECO:0000259" key="2">
    <source>
        <dbReference type="Pfam" id="PF23155"/>
    </source>
</evidence>
<gene>
    <name evidence="3" type="ORF">CI238_08670</name>
</gene>
<dbReference type="Pfam" id="PF23155">
    <property type="entry name" value="DUF7053"/>
    <property type="match status" value="1"/>
</dbReference>
<reference evidence="3 4" key="1">
    <citation type="submission" date="2015-06" db="EMBL/GenBank/DDBJ databases">
        <title>Survival trade-offs in plant roots during colonization by closely related pathogenic and mutualistic fungi.</title>
        <authorList>
            <person name="Hacquard S."/>
            <person name="Kracher B."/>
            <person name="Hiruma K."/>
            <person name="Weinman A."/>
            <person name="Muench P."/>
            <person name="Garrido Oter R."/>
            <person name="Ver Loren van Themaat E."/>
            <person name="Dallerey J.-F."/>
            <person name="Damm U."/>
            <person name="Henrissat B."/>
            <person name="Lespinet O."/>
            <person name="Thon M."/>
            <person name="Kemen E."/>
            <person name="McHardy A.C."/>
            <person name="Schulze-Lefert P."/>
            <person name="O'Connell R.J."/>
        </authorList>
    </citation>
    <scope>NUCLEOTIDE SEQUENCE [LARGE SCALE GENOMIC DNA]</scope>
    <source>
        <strain evidence="3 4">MAFF 238704</strain>
    </source>
</reference>
<dbReference type="PANTHER" id="PTHR38117:SF2">
    <property type="entry name" value="NACHT AND WD40 DOMAIN PROTEIN"/>
    <property type="match status" value="1"/>
</dbReference>
<feature type="compositionally biased region" description="Polar residues" evidence="1">
    <location>
        <begin position="254"/>
        <end position="263"/>
    </location>
</feature>
<organism evidence="3 4">
    <name type="scientific">Colletotrichum incanum</name>
    <name type="common">Soybean anthracnose fungus</name>
    <dbReference type="NCBI Taxonomy" id="1573173"/>
    <lineage>
        <taxon>Eukaryota</taxon>
        <taxon>Fungi</taxon>
        <taxon>Dikarya</taxon>
        <taxon>Ascomycota</taxon>
        <taxon>Pezizomycotina</taxon>
        <taxon>Sordariomycetes</taxon>
        <taxon>Hypocreomycetidae</taxon>
        <taxon>Glomerellales</taxon>
        <taxon>Glomerellaceae</taxon>
        <taxon>Colletotrichum</taxon>
        <taxon>Colletotrichum spaethianum species complex</taxon>
    </lineage>
</organism>
<accession>A0A162P2P8</accession>
<feature type="compositionally biased region" description="Polar residues" evidence="1">
    <location>
        <begin position="183"/>
        <end position="219"/>
    </location>
</feature>
<comment type="caution">
    <text evidence="3">The sequence shown here is derived from an EMBL/GenBank/DDBJ whole genome shotgun (WGS) entry which is preliminary data.</text>
</comment>
<evidence type="ECO:0000313" key="4">
    <source>
        <dbReference type="Proteomes" id="UP000076584"/>
    </source>
</evidence>
<sequence>MSKRSTFTTISPLPAGITREAVLGFLHNHIEMIDLNPLIKERHLIPAPSHAPPEEHACVWYSLTDEISYLPGGLATGDVSYTCCFHNLPTGLQTHCYAPMGLEIREKWTVAGCLPGEPVEPVELGIGAPLAGLYIREDVDMRCNVFTSSFVKKTLKKSHGQLVDRIKSKVQQASVAAAHQRHSSQGSLSGSDTNDTSTTPSHRAHESQTYTNSPANQISLPYRPSHPKSSPAPPGDGAQSAAAYPEPLRIRHASANSTSSQKPSRLDPRSQPGDSNNSNNYTHGNYSGFGSNPYNGAKPLPPSPYAGGMSGGDAHQRAVGHQQSSGGTLQGPFVAELE</sequence>